<feature type="transmembrane region" description="Helical" evidence="1">
    <location>
        <begin position="420"/>
        <end position="442"/>
    </location>
</feature>
<protein>
    <recommendedName>
        <fullName evidence="4">ABC-2 type transport system permease protein</fullName>
    </recommendedName>
</protein>
<feature type="transmembrane region" description="Helical" evidence="1">
    <location>
        <begin position="187"/>
        <end position="204"/>
    </location>
</feature>
<feature type="transmembrane region" description="Helical" evidence="1">
    <location>
        <begin position="263"/>
        <end position="283"/>
    </location>
</feature>
<keyword evidence="1" id="KW-0812">Transmembrane</keyword>
<name>B8FBD4_DESAL</name>
<reference evidence="2 3" key="1">
    <citation type="journal article" date="2012" name="Environ. Microbiol.">
        <title>The genome sequence of Desulfatibacillum alkenivorans AK-01: a blueprint for anaerobic alkane oxidation.</title>
        <authorList>
            <person name="Callaghan A.V."/>
            <person name="Morris B.E."/>
            <person name="Pereira I.A."/>
            <person name="McInerney M.J."/>
            <person name="Austin R.N."/>
            <person name="Groves J.T."/>
            <person name="Kukor J.J."/>
            <person name="Suflita J.M."/>
            <person name="Young L.Y."/>
            <person name="Zylstra G.J."/>
            <person name="Wawrik B."/>
        </authorList>
    </citation>
    <scope>NUCLEOTIDE SEQUENCE [LARGE SCALE GENOMIC DNA]</scope>
    <source>
        <strain evidence="2 3">AK-01</strain>
    </source>
</reference>
<organism evidence="2 3">
    <name type="scientific">Desulfatibacillum aliphaticivorans</name>
    <dbReference type="NCBI Taxonomy" id="218208"/>
    <lineage>
        <taxon>Bacteria</taxon>
        <taxon>Pseudomonadati</taxon>
        <taxon>Thermodesulfobacteriota</taxon>
        <taxon>Desulfobacteria</taxon>
        <taxon>Desulfobacterales</taxon>
        <taxon>Desulfatibacillaceae</taxon>
        <taxon>Desulfatibacillum</taxon>
    </lineage>
</organism>
<feature type="transmembrane region" description="Helical" evidence="1">
    <location>
        <begin position="370"/>
        <end position="392"/>
    </location>
</feature>
<dbReference type="InterPro" id="IPR031599">
    <property type="entry name" value="ABC_tran_2"/>
</dbReference>
<dbReference type="RefSeq" id="WP_015947647.1">
    <property type="nucleotide sequence ID" value="NC_011768.1"/>
</dbReference>
<evidence type="ECO:0000313" key="2">
    <source>
        <dbReference type="EMBL" id="ACL04578.1"/>
    </source>
</evidence>
<gene>
    <name evidence="2" type="ordered locus">Dalk_2888</name>
</gene>
<dbReference type="KEGG" id="dal:Dalk_2888"/>
<dbReference type="EMBL" id="CP001322">
    <property type="protein sequence ID" value="ACL04578.1"/>
    <property type="molecule type" value="Genomic_DNA"/>
</dbReference>
<dbReference type="AlphaFoldDB" id="B8FBD4"/>
<evidence type="ECO:0000313" key="3">
    <source>
        <dbReference type="Proteomes" id="UP000000739"/>
    </source>
</evidence>
<feature type="transmembrane region" description="Helical" evidence="1">
    <location>
        <begin position="121"/>
        <end position="143"/>
    </location>
</feature>
<dbReference type="Proteomes" id="UP000000739">
    <property type="component" value="Chromosome"/>
</dbReference>
<feature type="transmembrane region" description="Helical" evidence="1">
    <location>
        <begin position="149"/>
        <end position="180"/>
    </location>
</feature>
<feature type="transmembrane region" description="Helical" evidence="1">
    <location>
        <begin position="70"/>
        <end position="91"/>
    </location>
</feature>
<feature type="transmembrane region" description="Helical" evidence="1">
    <location>
        <begin position="486"/>
        <end position="508"/>
    </location>
</feature>
<feature type="transmembrane region" description="Helical" evidence="1">
    <location>
        <begin position="333"/>
        <end position="350"/>
    </location>
</feature>
<keyword evidence="1" id="KW-0472">Membrane</keyword>
<evidence type="ECO:0008006" key="4">
    <source>
        <dbReference type="Google" id="ProtNLM"/>
    </source>
</evidence>
<evidence type="ECO:0000256" key="1">
    <source>
        <dbReference type="SAM" id="Phobius"/>
    </source>
</evidence>
<feature type="transmembrane region" description="Helical" evidence="1">
    <location>
        <begin position="530"/>
        <end position="553"/>
    </location>
</feature>
<feature type="transmembrane region" description="Helical" evidence="1">
    <location>
        <begin position="448"/>
        <end position="474"/>
    </location>
</feature>
<sequence length="563" mass="62885">MFKTATLIRPRIIGLKRYNDFEDGKSSQYRALLFALFGLAFWLGIFYIFFRILTYFQGVEEFGDILAEKLLSMVFLTFFALLLFSSIIASLSKLYLSRDLHLVFSYPVDHRQIFLARWMEAAFDSSWMVLVYATPAFFSYGIVYQQGALFYLNMILVLIPFCVSASIISTLAVMAVVVALPANRLRGMLIFIGMGLFVGLYFLVRMLRPERLVDPDAAFSVSEYIASLQTPAADWLPSTWAFDSMTAVIHGNYGEALFHNATAYSAAGGLVFIAFLFSGLVYFKGVTKAQITRTGKQIEPERRHYKRRLFGFIKGPKRAIMTKEIKIFMRDSTQWSQIFLVAALVAIYLYNFKVLPLEKAPIKTVYLQNLFSFLNMALAAFVLTSIAARFAFPAVSQEKSAFWILQSAPVSLKTVLWIKFAVYVVPLTIMSQVLIIATNILLHVTPFMMWMSSLTLLFMAPGIVALAVGLGAAYPDFQSENPAQTVTSYGGLLFMILSALFTGLVVILESGPVYSVVYAGLRGKAVSDAAWTWTAISFGLVLVLCAATIVLPMRYGGKKLAAR</sequence>
<accession>B8FBD4</accession>
<dbReference type="Pfam" id="PF16949">
    <property type="entry name" value="ABC_tran_2"/>
    <property type="match status" value="1"/>
</dbReference>
<dbReference type="eggNOG" id="ENOG502ZAFE">
    <property type="taxonomic scope" value="Bacteria"/>
</dbReference>
<dbReference type="HOGENOM" id="CLU_030091_0_0_7"/>
<keyword evidence="3" id="KW-1185">Reference proteome</keyword>
<keyword evidence="1" id="KW-1133">Transmembrane helix</keyword>
<proteinExistence type="predicted"/>
<feature type="transmembrane region" description="Helical" evidence="1">
    <location>
        <begin position="31"/>
        <end position="50"/>
    </location>
</feature>